<evidence type="ECO:0000313" key="1">
    <source>
        <dbReference type="EMBL" id="NNJ16161.1"/>
    </source>
</evidence>
<proteinExistence type="predicted"/>
<dbReference type="InterPro" id="IPR010069">
    <property type="entry name" value="CdiA_FHA1_rpt"/>
</dbReference>
<name>A0A7K4EFL9_9PSED</name>
<dbReference type="AlphaFoldDB" id="A0A7K4EFL9"/>
<evidence type="ECO:0008006" key="3">
    <source>
        <dbReference type="Google" id="ProtNLM"/>
    </source>
</evidence>
<protein>
    <recommendedName>
        <fullName evidence="3">Filamentous hemagglutinin, intein-containing</fullName>
    </recommendedName>
</protein>
<dbReference type="InterPro" id="IPR008619">
    <property type="entry name" value="Filamentous_hemagglutn_rpt"/>
</dbReference>
<accession>A0A7K4EFL9</accession>
<dbReference type="Proteomes" id="UP000010448">
    <property type="component" value="Unassembled WGS sequence"/>
</dbReference>
<evidence type="ECO:0000313" key="2">
    <source>
        <dbReference type="Proteomes" id="UP000010448"/>
    </source>
</evidence>
<sequence>MLTLKGSAGLLNQGGVVESAQTLNLTSASLDNGNQGLIKSQGNATLVTGRFDNSLGGRLIGSAALDLSAGQVSNGGRIASTGVLTASLGGLVQQQGELFSNTRLSLDLNHGDLDNQGLINAPNLVLANLGAVSNPGEISSQNAFSLAARSLDNGQGKLAATRA</sequence>
<dbReference type="NCBIfam" id="TIGR01731">
    <property type="entry name" value="fil_hemag_20aa"/>
    <property type="match status" value="5"/>
</dbReference>
<keyword evidence="2" id="KW-1185">Reference proteome</keyword>
<dbReference type="EMBL" id="AMWJ02000001">
    <property type="protein sequence ID" value="NNJ16161.1"/>
    <property type="molecule type" value="Genomic_DNA"/>
</dbReference>
<reference evidence="1 2" key="1">
    <citation type="journal article" date="2013" name="Genome Announc.">
        <title>Genome Sequence of Naphthalene-Degrading Soil Bacterium Pseudomonas putida CSV86.</title>
        <authorList>
            <person name="Phale P.S."/>
            <person name="Paliwal V."/>
            <person name="Raju S.C."/>
            <person name="Modak A."/>
            <person name="Purohit H.J."/>
        </authorList>
    </citation>
    <scope>NUCLEOTIDE SEQUENCE [LARGE SCALE GENOMIC DNA]</scope>
    <source>
        <strain evidence="1 2">CSV86</strain>
    </source>
</reference>
<gene>
    <name evidence="1" type="ORF">CSV86_013470</name>
</gene>
<dbReference type="Pfam" id="PF05594">
    <property type="entry name" value="Fil_haemagg"/>
    <property type="match status" value="2"/>
</dbReference>
<organism evidence="1 2">
    <name type="scientific">Pseudomonas bharatica CSV86</name>
    <dbReference type="NCBI Taxonomy" id="1005395"/>
    <lineage>
        <taxon>Bacteria</taxon>
        <taxon>Pseudomonadati</taxon>
        <taxon>Pseudomonadota</taxon>
        <taxon>Gammaproteobacteria</taxon>
        <taxon>Pseudomonadales</taxon>
        <taxon>Pseudomonadaceae</taxon>
        <taxon>Pseudomonas</taxon>
        <taxon>Pseudomonas bharatica</taxon>
    </lineage>
</organism>
<comment type="caution">
    <text evidence="1">The sequence shown here is derived from an EMBL/GenBank/DDBJ whole genome shotgun (WGS) entry which is preliminary data.</text>
</comment>